<keyword evidence="3" id="KW-1185">Reference proteome</keyword>
<evidence type="ECO:0000313" key="2">
    <source>
        <dbReference type="EMBL" id="MCZ8373391.1"/>
    </source>
</evidence>
<sequence>MKLKALILLFVPFMLWACKDDDNPCNEPNYMETSLTQIQGELTIDYGENILQDENTLYGITVRLENRKTYAYGLFDDLSKAIVRRDANRQYWANTTVVPYGKQRCSHDENGNYGDLFAIHGNGKIENCPVTNEFIYCDTTMEVNGFRESLLPISSYPYDIYVSHDALAYKEKEHTFTTFKYNGYIRFFAYNLSRGRFEIQMYEMDKQFSLTPEEQESILPFTIILKVIPYPTWMCDSYSSEATFQVRYIDEERQIDRWMDKSVIVHRDELNICLLDVNEFTN</sequence>
<name>A0ABT4PK86_9BACT</name>
<evidence type="ECO:0000256" key="1">
    <source>
        <dbReference type="SAM" id="SignalP"/>
    </source>
</evidence>
<evidence type="ECO:0008006" key="4">
    <source>
        <dbReference type="Google" id="ProtNLM"/>
    </source>
</evidence>
<reference evidence="2" key="1">
    <citation type="submission" date="2022-12" db="EMBL/GenBank/DDBJ databases">
        <title>Phocaeicola acetigenes sp. nov., isolated feces from a healthy human.</title>
        <authorList>
            <person name="Do H."/>
            <person name="Ha Y.B."/>
            <person name="Kim J.-S."/>
            <person name="Suh M.K."/>
            <person name="Kim H.S."/>
            <person name="Lee J.-S."/>
        </authorList>
    </citation>
    <scope>NUCLEOTIDE SEQUENCE</scope>
    <source>
        <strain evidence="2">KGMB11183</strain>
    </source>
</reference>
<proteinExistence type="predicted"/>
<comment type="caution">
    <text evidence="2">The sequence shown here is derived from an EMBL/GenBank/DDBJ whole genome shotgun (WGS) entry which is preliminary data.</text>
</comment>
<organism evidence="2 3">
    <name type="scientific">Phocaeicola acetigenes</name>
    <dbReference type="NCBI Taxonomy" id="3016083"/>
    <lineage>
        <taxon>Bacteria</taxon>
        <taxon>Pseudomonadati</taxon>
        <taxon>Bacteroidota</taxon>
        <taxon>Bacteroidia</taxon>
        <taxon>Bacteroidales</taxon>
        <taxon>Bacteroidaceae</taxon>
        <taxon>Phocaeicola</taxon>
    </lineage>
</organism>
<dbReference type="RefSeq" id="WP_269878708.1">
    <property type="nucleotide sequence ID" value="NZ_JAPZVM010000011.1"/>
</dbReference>
<keyword evidence="1" id="KW-0732">Signal</keyword>
<accession>A0ABT4PK86</accession>
<protein>
    <recommendedName>
        <fullName evidence="4">DUF4595 domain-containing protein</fullName>
    </recommendedName>
</protein>
<feature type="chain" id="PRO_5045879226" description="DUF4595 domain-containing protein" evidence="1">
    <location>
        <begin position="18"/>
        <end position="282"/>
    </location>
</feature>
<gene>
    <name evidence="2" type="ORF">O6P32_11855</name>
</gene>
<evidence type="ECO:0000313" key="3">
    <source>
        <dbReference type="Proteomes" id="UP001141933"/>
    </source>
</evidence>
<feature type="signal peptide" evidence="1">
    <location>
        <begin position="1"/>
        <end position="17"/>
    </location>
</feature>
<dbReference type="EMBL" id="JAPZVM010000011">
    <property type="protein sequence ID" value="MCZ8373391.1"/>
    <property type="molecule type" value="Genomic_DNA"/>
</dbReference>
<dbReference type="Proteomes" id="UP001141933">
    <property type="component" value="Unassembled WGS sequence"/>
</dbReference>